<organism evidence="2 3">
    <name type="scientific">Marinobacterium stanieri</name>
    <dbReference type="NCBI Taxonomy" id="49186"/>
    <lineage>
        <taxon>Bacteria</taxon>
        <taxon>Pseudomonadati</taxon>
        <taxon>Pseudomonadota</taxon>
        <taxon>Gammaproteobacteria</taxon>
        <taxon>Oceanospirillales</taxon>
        <taxon>Oceanospirillaceae</taxon>
        <taxon>Marinobacterium</taxon>
    </lineage>
</organism>
<proteinExistence type="predicted"/>
<accession>A0A1N6NZT4</accession>
<gene>
    <name evidence="2" type="ORF">SAMN05421647_101664</name>
</gene>
<dbReference type="InterPro" id="IPR006311">
    <property type="entry name" value="TAT_signal"/>
</dbReference>
<dbReference type="PROSITE" id="PS51318">
    <property type="entry name" value="TAT"/>
    <property type="match status" value="1"/>
</dbReference>
<dbReference type="NCBIfam" id="TIGR01409">
    <property type="entry name" value="TAT_signal_seq"/>
    <property type="match status" value="1"/>
</dbReference>
<dbReference type="eggNOG" id="ENOG502ZBQ1">
    <property type="taxonomic scope" value="Bacteria"/>
</dbReference>
<dbReference type="EMBL" id="FTMN01000001">
    <property type="protein sequence ID" value="SIP97432.1"/>
    <property type="molecule type" value="Genomic_DNA"/>
</dbReference>
<dbReference type="Proteomes" id="UP000186895">
    <property type="component" value="Unassembled WGS sequence"/>
</dbReference>
<evidence type="ECO:0000313" key="2">
    <source>
        <dbReference type="EMBL" id="SIP97432.1"/>
    </source>
</evidence>
<dbReference type="AlphaFoldDB" id="A0A1N6NZT4"/>
<evidence type="ECO:0000313" key="3">
    <source>
        <dbReference type="Proteomes" id="UP000186895"/>
    </source>
</evidence>
<protein>
    <submittedName>
        <fullName evidence="2">Tat (Twin-arginine translocation) pathway signal sequence</fullName>
    </submittedName>
</protein>
<keyword evidence="1" id="KW-0732">Signal</keyword>
<dbReference type="STRING" id="49186.SAMN05421647_101664"/>
<evidence type="ECO:0000256" key="1">
    <source>
        <dbReference type="ARBA" id="ARBA00022729"/>
    </source>
</evidence>
<dbReference type="InterPro" id="IPR019546">
    <property type="entry name" value="TAT_signal_bac_arc"/>
</dbReference>
<keyword evidence="3" id="KW-1185">Reference proteome</keyword>
<reference evidence="2 3" key="1">
    <citation type="submission" date="2017-01" db="EMBL/GenBank/DDBJ databases">
        <authorList>
            <person name="Mah S.A."/>
            <person name="Swanson W.J."/>
            <person name="Moy G.W."/>
            <person name="Vacquier V.D."/>
        </authorList>
    </citation>
    <scope>NUCLEOTIDE SEQUENCE [LARGE SCALE GENOMIC DNA]</scope>
    <source>
        <strain evidence="2 3">DSM 7027</strain>
    </source>
</reference>
<dbReference type="RefSeq" id="WP_076460782.1">
    <property type="nucleotide sequence ID" value="NZ_FTMN01000001.1"/>
</dbReference>
<name>A0A1N6NZT4_9GAMM</name>
<sequence>MFKKEPALAQPSLSRRRFLSFSGTAMVGLGAISAGLLPAASWAASLVGEHASQTLLRMARDIYPHDSLDDKYYAQVLQPLARSARNDEQLKAMLTEGVDELDRRARAMKSRPYIELTEEADRVEILRAIEDRPFFQRLKGDLMMGLYNNPELWPTFGYGGSAWEKGGYLYRGYNQIDWL</sequence>